<dbReference type="Gene3D" id="1.10.357.10">
    <property type="entry name" value="Tetracycline Repressor, domain 2"/>
    <property type="match status" value="1"/>
</dbReference>
<accession>A0A346XXE9</accession>
<keyword evidence="1" id="KW-0805">Transcription regulation</keyword>
<dbReference type="Pfam" id="PF13305">
    <property type="entry name" value="TetR_C_33"/>
    <property type="match status" value="1"/>
</dbReference>
<name>A0A346XXE9_9ACTN</name>
<evidence type="ECO:0000259" key="3">
    <source>
        <dbReference type="Pfam" id="PF13305"/>
    </source>
</evidence>
<gene>
    <name evidence="4" type="ORF">DVS28_a2214</name>
</gene>
<evidence type="ECO:0000313" key="4">
    <source>
        <dbReference type="EMBL" id="AXV06896.1"/>
    </source>
</evidence>
<organism evidence="4 5">
    <name type="scientific">Euzebya pacifica</name>
    <dbReference type="NCBI Taxonomy" id="1608957"/>
    <lineage>
        <taxon>Bacteria</taxon>
        <taxon>Bacillati</taxon>
        <taxon>Actinomycetota</taxon>
        <taxon>Nitriliruptoria</taxon>
        <taxon>Euzebyales</taxon>
    </lineage>
</organism>
<protein>
    <submittedName>
        <fullName evidence="4">Transcriptional regulator, TetR family</fullName>
    </submittedName>
</protein>
<evidence type="ECO:0000313" key="5">
    <source>
        <dbReference type="Proteomes" id="UP000264006"/>
    </source>
</evidence>
<dbReference type="InterPro" id="IPR025996">
    <property type="entry name" value="MT1864/Rv1816-like_C"/>
</dbReference>
<dbReference type="SUPFAM" id="SSF48498">
    <property type="entry name" value="Tetracyclin repressor-like, C-terminal domain"/>
    <property type="match status" value="1"/>
</dbReference>
<keyword evidence="2" id="KW-0804">Transcription</keyword>
<keyword evidence="5" id="KW-1185">Reference proteome</keyword>
<evidence type="ECO:0000256" key="2">
    <source>
        <dbReference type="ARBA" id="ARBA00023163"/>
    </source>
</evidence>
<evidence type="ECO:0000256" key="1">
    <source>
        <dbReference type="ARBA" id="ARBA00023015"/>
    </source>
</evidence>
<dbReference type="AlphaFoldDB" id="A0A346XXE9"/>
<proteinExistence type="predicted"/>
<reference evidence="4 5" key="1">
    <citation type="submission" date="2018-09" db="EMBL/GenBank/DDBJ databases">
        <title>Complete genome sequence of Euzebya sp. DY32-46 isolated from seawater of Pacific Ocean.</title>
        <authorList>
            <person name="Xu L."/>
            <person name="Wu Y.-H."/>
            <person name="Xu X.-W."/>
        </authorList>
    </citation>
    <scope>NUCLEOTIDE SEQUENCE [LARGE SCALE GENOMIC DNA]</scope>
    <source>
        <strain evidence="4 5">DY32-46</strain>
    </source>
</reference>
<feature type="domain" description="HTH-type transcriptional regulator MT1864/Rv1816-like C-terminal" evidence="3">
    <location>
        <begin position="31"/>
        <end position="132"/>
    </location>
</feature>
<dbReference type="EMBL" id="CP031165">
    <property type="protein sequence ID" value="AXV06896.1"/>
    <property type="molecule type" value="Genomic_DNA"/>
</dbReference>
<sequence>MRGMALATSHRLRSRQAFDEVGRPDDPVEELRALGLAYRRSALDRPHLYAVMFDCPVPEFTPSEADDAFALARLERLRSAVARAVDVGAVVGNDMEITFALWGLVHGLASLELSGVPAGLDADAVWAQALGAMLAGLAPD</sequence>
<dbReference type="OrthoDB" id="3173376at2"/>
<dbReference type="InterPro" id="IPR036271">
    <property type="entry name" value="Tet_transcr_reg_TetR-rel_C_sf"/>
</dbReference>
<dbReference type="Proteomes" id="UP000264006">
    <property type="component" value="Chromosome"/>
</dbReference>
<dbReference type="KEGG" id="euz:DVS28_a2214"/>